<dbReference type="SUPFAM" id="SSF57302">
    <property type="entry name" value="Snake toxin-like"/>
    <property type="match status" value="1"/>
</dbReference>
<comment type="caution">
    <text evidence="2">The sequence shown here is derived from an EMBL/GenBank/DDBJ whole genome shotgun (WGS) entry which is preliminary data.</text>
</comment>
<dbReference type="EMBL" id="JXXN02004211">
    <property type="protein sequence ID" value="THD20784.1"/>
    <property type="molecule type" value="Genomic_DNA"/>
</dbReference>
<evidence type="ECO:0000313" key="2">
    <source>
        <dbReference type="EMBL" id="THD20784.1"/>
    </source>
</evidence>
<feature type="domain" description="Snake toxin/toxin-like" evidence="1">
    <location>
        <begin position="37"/>
        <end position="108"/>
    </location>
</feature>
<dbReference type="Pfam" id="PF00087">
    <property type="entry name" value="Toxin_TOLIP"/>
    <property type="match status" value="1"/>
</dbReference>
<reference evidence="2" key="1">
    <citation type="submission" date="2019-03" db="EMBL/GenBank/DDBJ databases">
        <title>Improved annotation for the trematode Fasciola hepatica.</title>
        <authorList>
            <person name="Choi Y.-J."/>
            <person name="Martin J."/>
            <person name="Mitreva M."/>
        </authorList>
    </citation>
    <scope>NUCLEOTIDE SEQUENCE [LARGE SCALE GENOMIC DNA]</scope>
</reference>
<dbReference type="AlphaFoldDB" id="A0A4E0R383"/>
<sequence>MVNGINNVLWKKTLHIPQLTSVLNSFEFLVFVPVSGLDCYSCSVCRQPFSKKTTDTMTGCTVCSISQTWLDGKRVTTTRGCENSCSPADLRIKGNGLVKTCCKTDLCNGNTNLRWFKSVVLFSGLIVFKLTHI</sequence>
<gene>
    <name evidence="2" type="ORF">D915_008394</name>
</gene>
<evidence type="ECO:0000259" key="1">
    <source>
        <dbReference type="Pfam" id="PF00087"/>
    </source>
</evidence>
<dbReference type="Proteomes" id="UP000230066">
    <property type="component" value="Unassembled WGS sequence"/>
</dbReference>
<dbReference type="Gene3D" id="2.10.60.10">
    <property type="entry name" value="CD59"/>
    <property type="match status" value="1"/>
</dbReference>
<organism evidence="2 3">
    <name type="scientific">Fasciola hepatica</name>
    <name type="common">Liver fluke</name>
    <dbReference type="NCBI Taxonomy" id="6192"/>
    <lineage>
        <taxon>Eukaryota</taxon>
        <taxon>Metazoa</taxon>
        <taxon>Spiralia</taxon>
        <taxon>Lophotrochozoa</taxon>
        <taxon>Platyhelminthes</taxon>
        <taxon>Trematoda</taxon>
        <taxon>Digenea</taxon>
        <taxon>Plagiorchiida</taxon>
        <taxon>Echinostomata</taxon>
        <taxon>Echinostomatoidea</taxon>
        <taxon>Fasciolidae</taxon>
        <taxon>Fasciola</taxon>
    </lineage>
</organism>
<keyword evidence="3" id="KW-1185">Reference proteome</keyword>
<accession>A0A4E0R383</accession>
<evidence type="ECO:0000313" key="3">
    <source>
        <dbReference type="Proteomes" id="UP000230066"/>
    </source>
</evidence>
<protein>
    <submittedName>
        <fullName evidence="2">CD59 protein</fullName>
    </submittedName>
</protein>
<proteinExistence type="predicted"/>
<dbReference type="InterPro" id="IPR035076">
    <property type="entry name" value="Toxin/TOLIP"/>
</dbReference>
<dbReference type="InterPro" id="IPR045860">
    <property type="entry name" value="Snake_toxin-like_sf"/>
</dbReference>
<name>A0A4E0R383_FASHE</name>